<dbReference type="HOGENOM" id="CLU_038371_0_0_6"/>
<dbReference type="InterPro" id="IPR051199">
    <property type="entry name" value="LPS_LOS_Heptosyltrfase"/>
</dbReference>
<sequence>MQRILIIKLGALGDIIIATPHIKRIVEGYPEDEVWLLTAPGFAGLFAGYPNLQVKSFPRKGIQSLFPPLGWIRSQGFQMVFDLQGSDRSKTMVALSGAARRYGLGPGFPYTHCPPNKGIVGKDAHSFSRLNRLLETTGLPPAQAGPYLEASDEQRQKVKDWLAEKRLLGREIALIHAGSSARWESKRWAAAHFITLGTILEQQGVVVIWVGGSEDAELNQTLSQNIGMDATGDFSLLELVALARHARFAVTTDSAPMHAIAAAAIPVYALFGPTDWRRSHAVGQQQRVLVHPVACSPCYLPECPPRNAHRCLAQLQPGEVLARLRQDGMLG</sequence>
<dbReference type="SUPFAM" id="SSF53756">
    <property type="entry name" value="UDP-Glycosyltransferase/glycogen phosphorylase"/>
    <property type="match status" value="1"/>
</dbReference>
<reference evidence="3 4" key="1">
    <citation type="submission" date="2014-07" db="EMBL/GenBank/DDBJ databases">
        <title>Comparative analysis of Nitrosococcus oceani genome inventories of strains from Pacific and Atlantic gyres.</title>
        <authorList>
            <person name="Lim C.K."/>
            <person name="Wang L."/>
            <person name="Sayavedra-Soto L.A."/>
            <person name="Klotz M.G."/>
        </authorList>
    </citation>
    <scope>NUCLEOTIDE SEQUENCE [LARGE SCALE GENOMIC DNA]</scope>
    <source>
        <strain evidence="3 4">C-27</strain>
    </source>
</reference>
<comment type="caution">
    <text evidence="3">The sequence shown here is derived from an EMBL/GenBank/DDBJ whole genome shotgun (WGS) entry which is preliminary data.</text>
</comment>
<proteinExistence type="predicted"/>
<keyword evidence="2 3" id="KW-0808">Transferase</keyword>
<evidence type="ECO:0000256" key="2">
    <source>
        <dbReference type="ARBA" id="ARBA00022679"/>
    </source>
</evidence>
<evidence type="ECO:0000313" key="3">
    <source>
        <dbReference type="EMBL" id="KFI20456.1"/>
    </source>
</evidence>
<dbReference type="GO" id="GO:0009244">
    <property type="term" value="P:lipopolysaccharide core region biosynthetic process"/>
    <property type="evidence" value="ECO:0007669"/>
    <property type="project" value="TreeGrafter"/>
</dbReference>
<keyword evidence="1" id="KW-0328">Glycosyltransferase</keyword>
<dbReference type="InterPro" id="IPR002201">
    <property type="entry name" value="Glyco_trans_9"/>
</dbReference>
<dbReference type="Gene3D" id="3.40.50.2000">
    <property type="entry name" value="Glycogen Phosphorylase B"/>
    <property type="match status" value="2"/>
</dbReference>
<dbReference type="CDD" id="cd03789">
    <property type="entry name" value="GT9_LPS_heptosyltransferase"/>
    <property type="match status" value="1"/>
</dbReference>
<dbReference type="OrthoDB" id="9797795at2"/>
<dbReference type="PANTHER" id="PTHR30160">
    <property type="entry name" value="TETRAACYLDISACCHARIDE 4'-KINASE-RELATED"/>
    <property type="match status" value="1"/>
</dbReference>
<dbReference type="GO" id="GO:0008713">
    <property type="term" value="F:ADP-heptose-lipopolysaccharide heptosyltransferase activity"/>
    <property type="evidence" value="ECO:0007669"/>
    <property type="project" value="TreeGrafter"/>
</dbReference>
<evidence type="ECO:0000313" key="4">
    <source>
        <dbReference type="Proteomes" id="UP000028839"/>
    </source>
</evidence>
<dbReference type="AlphaFoldDB" id="A0A0E2Z5A2"/>
<gene>
    <name evidence="3" type="ORF">IB75_03055</name>
</gene>
<evidence type="ECO:0000256" key="1">
    <source>
        <dbReference type="ARBA" id="ARBA00022676"/>
    </source>
</evidence>
<dbReference type="Proteomes" id="UP000028839">
    <property type="component" value="Unassembled WGS sequence"/>
</dbReference>
<accession>A0A0E2Z5A2</accession>
<protein>
    <submittedName>
        <fullName evidence="3">Glycosyl transferase family 1</fullName>
    </submittedName>
</protein>
<dbReference type="PANTHER" id="PTHR30160:SF1">
    <property type="entry name" value="LIPOPOLYSACCHARIDE 1,2-N-ACETYLGLUCOSAMINETRANSFERASE-RELATED"/>
    <property type="match status" value="1"/>
</dbReference>
<organism evidence="3 4">
    <name type="scientific">Nitrosococcus oceani C-27</name>
    <dbReference type="NCBI Taxonomy" id="314279"/>
    <lineage>
        <taxon>Bacteria</taxon>
        <taxon>Pseudomonadati</taxon>
        <taxon>Pseudomonadota</taxon>
        <taxon>Gammaproteobacteria</taxon>
        <taxon>Chromatiales</taxon>
        <taxon>Chromatiaceae</taxon>
        <taxon>Nitrosococcus</taxon>
    </lineage>
</organism>
<dbReference type="Pfam" id="PF01075">
    <property type="entry name" value="Glyco_transf_9"/>
    <property type="match status" value="1"/>
</dbReference>
<dbReference type="GO" id="GO:0005829">
    <property type="term" value="C:cytosol"/>
    <property type="evidence" value="ECO:0007669"/>
    <property type="project" value="TreeGrafter"/>
</dbReference>
<dbReference type="EMBL" id="JPGN01000020">
    <property type="protein sequence ID" value="KFI20456.1"/>
    <property type="molecule type" value="Genomic_DNA"/>
</dbReference>
<name>A0A0E2Z5A2_9GAMM</name>